<evidence type="ECO:0008006" key="3">
    <source>
        <dbReference type="Google" id="ProtNLM"/>
    </source>
</evidence>
<accession>A0AB38D068</accession>
<protein>
    <recommendedName>
        <fullName evidence="3">Terminase small subunit</fullName>
    </recommendedName>
</protein>
<gene>
    <name evidence="1" type="ORF">SAMEA2070301_03080</name>
</gene>
<dbReference type="AlphaFoldDB" id="A0AB38D068"/>
<name>A0AB38D068_9MYCO</name>
<organism evidence="1 2">
    <name type="scientific">Mycobacteroides abscessus subsp. abscessus</name>
    <dbReference type="NCBI Taxonomy" id="1185650"/>
    <lineage>
        <taxon>Bacteria</taxon>
        <taxon>Bacillati</taxon>
        <taxon>Actinomycetota</taxon>
        <taxon>Actinomycetes</taxon>
        <taxon>Mycobacteriales</taxon>
        <taxon>Mycobacteriaceae</taxon>
        <taxon>Mycobacteroides</taxon>
        <taxon>Mycobacteroides abscessus</taxon>
    </lineage>
</organism>
<comment type="caution">
    <text evidence="1">The sequence shown here is derived from an EMBL/GenBank/DDBJ whole genome shotgun (WGS) entry which is preliminary data.</text>
</comment>
<sequence>MPEPQPPKGLKDWGKHLWDGVTAGTTLDPAGYILLGEACRTVDIIERLSGALASGSSEWIRLAEDAEYTAPDAVEIKIVVNPLLGEIRQQRLALRQLLAQLKLGNSEANSGEEDDPIAKMMAEFALPD</sequence>
<proteinExistence type="predicted"/>
<dbReference type="EMBL" id="FSHM01000004">
    <property type="protein sequence ID" value="SIB16567.1"/>
    <property type="molecule type" value="Genomic_DNA"/>
</dbReference>
<dbReference type="Proteomes" id="UP000185210">
    <property type="component" value="Unassembled WGS sequence"/>
</dbReference>
<dbReference type="RefSeq" id="WP_070914148.1">
    <property type="nucleotide sequence ID" value="NZ_FSFF01000001.1"/>
</dbReference>
<reference evidence="1 2" key="1">
    <citation type="submission" date="2016-11" db="EMBL/GenBank/DDBJ databases">
        <authorList>
            <consortium name="Pathogen Informatics"/>
        </authorList>
    </citation>
    <scope>NUCLEOTIDE SEQUENCE [LARGE SCALE GENOMIC DNA]</scope>
    <source>
        <strain evidence="1 2">104</strain>
    </source>
</reference>
<evidence type="ECO:0000313" key="2">
    <source>
        <dbReference type="Proteomes" id="UP000185210"/>
    </source>
</evidence>
<evidence type="ECO:0000313" key="1">
    <source>
        <dbReference type="EMBL" id="SIB16567.1"/>
    </source>
</evidence>